<dbReference type="EMBL" id="CP001101">
    <property type="protein sequence ID" value="ACE05120.1"/>
    <property type="molecule type" value="Genomic_DNA"/>
</dbReference>
<dbReference type="KEGG" id="cpb:Cphamn1_2215"/>
<accession>B3ENN1</accession>
<protein>
    <submittedName>
        <fullName evidence="1">Uncharacterized protein</fullName>
    </submittedName>
</protein>
<dbReference type="AlphaFoldDB" id="B3ENN1"/>
<proteinExistence type="predicted"/>
<reference evidence="1" key="1">
    <citation type="submission" date="2008-06" db="EMBL/GenBank/DDBJ databases">
        <title>Complete sequence of Chlorobium phaeobacteroides BS1.</title>
        <authorList>
            <consortium name="US DOE Joint Genome Institute"/>
            <person name="Lucas S."/>
            <person name="Copeland A."/>
            <person name="Lapidus A."/>
            <person name="Glavina del Rio T."/>
            <person name="Dalin E."/>
            <person name="Tice H."/>
            <person name="Bruce D."/>
            <person name="Goodwin L."/>
            <person name="Pitluck S."/>
            <person name="Schmutz J."/>
            <person name="Larimer F."/>
            <person name="Land M."/>
            <person name="Hauser L."/>
            <person name="Kyrpides N."/>
            <person name="Ovchinnikova G."/>
            <person name="Li T."/>
            <person name="Liu Z."/>
            <person name="Zhao F."/>
            <person name="Overmann J."/>
            <person name="Bryant D.A."/>
            <person name="Richardson P."/>
        </authorList>
    </citation>
    <scope>NUCLEOTIDE SEQUENCE [LARGE SCALE GENOMIC DNA]</scope>
    <source>
        <strain evidence="1">BS1</strain>
    </source>
</reference>
<gene>
    <name evidence="1" type="ordered locus">Cphamn1_2215</name>
</gene>
<evidence type="ECO:0000313" key="1">
    <source>
        <dbReference type="EMBL" id="ACE05120.1"/>
    </source>
</evidence>
<organism evidence="1">
    <name type="scientific">Chlorobium phaeobacteroides (strain BS1)</name>
    <dbReference type="NCBI Taxonomy" id="331678"/>
    <lineage>
        <taxon>Bacteria</taxon>
        <taxon>Pseudomonadati</taxon>
        <taxon>Chlorobiota</taxon>
        <taxon>Chlorobiia</taxon>
        <taxon>Chlorobiales</taxon>
        <taxon>Chlorobiaceae</taxon>
        <taxon>Chlorobium/Pelodictyon group</taxon>
        <taxon>Chlorobium</taxon>
    </lineage>
</organism>
<sequence length="85" mass="9281">MKKAPVWEPFTYGSSHIKKLKTTYSHAALCTIQVITRGDPASMQTSALTMDSRVRSLKQILRFHVVDTATIGFPAKDGSSGQARG</sequence>
<dbReference type="HOGENOM" id="CLU_2506712_0_0_10"/>
<name>B3ENN1_CHLPB</name>
<dbReference type="STRING" id="331678.Cphamn1_2215"/>